<feature type="transmembrane region" description="Helical" evidence="18">
    <location>
        <begin position="849"/>
        <end position="867"/>
    </location>
</feature>
<evidence type="ECO:0000259" key="19">
    <source>
        <dbReference type="PROSITE" id="PS50846"/>
    </source>
</evidence>
<proteinExistence type="inferred from homology"/>
<keyword evidence="7 18" id="KW-0479">Metal-binding</keyword>
<evidence type="ECO:0000256" key="13">
    <source>
        <dbReference type="ARBA" id="ARBA00022967"/>
    </source>
</evidence>
<dbReference type="InterPro" id="IPR023298">
    <property type="entry name" value="ATPase_P-typ_TM_dom_sf"/>
</dbReference>
<dbReference type="NCBIfam" id="TIGR00003">
    <property type="entry name" value="copper ion binding protein"/>
    <property type="match status" value="2"/>
</dbReference>
<dbReference type="Gene3D" id="3.40.1110.10">
    <property type="entry name" value="Calcium-transporting ATPase, cytoplasmic domain N"/>
    <property type="match status" value="1"/>
</dbReference>
<dbReference type="InterPro" id="IPR044492">
    <property type="entry name" value="P_typ_ATPase_HD_dom"/>
</dbReference>
<dbReference type="CDD" id="cd02094">
    <property type="entry name" value="P-type_ATPase_Cu-like"/>
    <property type="match status" value="1"/>
</dbReference>
<evidence type="ECO:0000256" key="10">
    <source>
        <dbReference type="ARBA" id="ARBA00022796"/>
    </source>
</evidence>
<dbReference type="Gene3D" id="2.70.150.10">
    <property type="entry name" value="Calcium-transporting ATPase, cytoplasmic transduction domain A"/>
    <property type="match status" value="1"/>
</dbReference>
<dbReference type="InterPro" id="IPR018303">
    <property type="entry name" value="ATPase_P-typ_P_site"/>
</dbReference>
<feature type="transmembrane region" description="Helical" evidence="18">
    <location>
        <begin position="820"/>
        <end position="843"/>
    </location>
</feature>
<evidence type="ECO:0000256" key="6">
    <source>
        <dbReference type="ARBA" id="ARBA00022692"/>
    </source>
</evidence>
<keyword evidence="11 18" id="KW-0067">ATP-binding</keyword>
<evidence type="ECO:0000256" key="1">
    <source>
        <dbReference type="ARBA" id="ARBA00004651"/>
    </source>
</evidence>
<comment type="subcellular location">
    <subcellularLocation>
        <location evidence="1">Cell membrane</location>
        <topology evidence="1">Multi-pass membrane protein</topology>
    </subcellularLocation>
</comment>
<dbReference type="InterPro" id="IPR006122">
    <property type="entry name" value="HMA_Cu_ion-bd"/>
</dbReference>
<dbReference type="InterPro" id="IPR059000">
    <property type="entry name" value="ATPase_P-type_domA"/>
</dbReference>
<evidence type="ECO:0000256" key="9">
    <source>
        <dbReference type="ARBA" id="ARBA00022741"/>
    </source>
</evidence>
<dbReference type="GO" id="GO:0140581">
    <property type="term" value="F:P-type monovalent copper transporter activity"/>
    <property type="evidence" value="ECO:0007669"/>
    <property type="project" value="UniProtKB-EC"/>
</dbReference>
<dbReference type="NCBIfam" id="TIGR01494">
    <property type="entry name" value="ATPase_P-type"/>
    <property type="match status" value="1"/>
</dbReference>
<dbReference type="PROSITE" id="PS01047">
    <property type="entry name" value="HMA_1"/>
    <property type="match status" value="2"/>
</dbReference>
<evidence type="ECO:0000313" key="20">
    <source>
        <dbReference type="EMBL" id="KKS96982.1"/>
    </source>
</evidence>
<feature type="transmembrane region" description="Helical" evidence="18">
    <location>
        <begin position="223"/>
        <end position="242"/>
    </location>
</feature>
<dbReference type="GO" id="GO:0055070">
    <property type="term" value="P:copper ion homeostasis"/>
    <property type="evidence" value="ECO:0007669"/>
    <property type="project" value="TreeGrafter"/>
</dbReference>
<organism evidence="20 21">
    <name type="scientific">Candidatus Woesebacteria bacterium GW2011_GWB1_43_14</name>
    <dbReference type="NCBI Taxonomy" id="1618578"/>
    <lineage>
        <taxon>Bacteria</taxon>
        <taxon>Candidatus Woeseibacteriota</taxon>
    </lineage>
</organism>
<dbReference type="SUPFAM" id="SSF81653">
    <property type="entry name" value="Calcium ATPase, transduction domain A"/>
    <property type="match status" value="1"/>
</dbReference>
<gene>
    <name evidence="20" type="ORF">UV74_C0013G0104</name>
</gene>
<evidence type="ECO:0000256" key="16">
    <source>
        <dbReference type="ARBA" id="ARBA00023065"/>
    </source>
</evidence>
<dbReference type="PANTHER" id="PTHR43520:SF8">
    <property type="entry name" value="P-TYPE CU(+) TRANSPORTER"/>
    <property type="match status" value="1"/>
</dbReference>
<feature type="transmembrane region" description="Helical" evidence="18">
    <location>
        <begin position="510"/>
        <end position="531"/>
    </location>
</feature>
<dbReference type="PANTHER" id="PTHR43520">
    <property type="entry name" value="ATP7, ISOFORM B"/>
    <property type="match status" value="1"/>
</dbReference>
<keyword evidence="9 18" id="KW-0547">Nucleotide-binding</keyword>
<reference evidence="20 21" key="1">
    <citation type="journal article" date="2015" name="Nature">
        <title>rRNA introns, odd ribosomes, and small enigmatic genomes across a large radiation of phyla.</title>
        <authorList>
            <person name="Brown C.T."/>
            <person name="Hug L.A."/>
            <person name="Thomas B.C."/>
            <person name="Sharon I."/>
            <person name="Castelle C.J."/>
            <person name="Singh A."/>
            <person name="Wilkins M.J."/>
            <person name="Williams K.H."/>
            <person name="Banfield J.F."/>
        </authorList>
    </citation>
    <scope>NUCLEOTIDE SEQUENCE [LARGE SCALE GENOMIC DNA]</scope>
</reference>
<keyword evidence="10" id="KW-0187">Copper transport</keyword>
<comment type="similarity">
    <text evidence="2 18">Belongs to the cation transport ATPase (P-type) (TC 3.A.3) family. Type IB subfamily.</text>
</comment>
<dbReference type="SFLD" id="SFLDG00002">
    <property type="entry name" value="C1.7:_P-type_atpase_like"/>
    <property type="match status" value="1"/>
</dbReference>
<dbReference type="SUPFAM" id="SSF56784">
    <property type="entry name" value="HAD-like"/>
    <property type="match status" value="1"/>
</dbReference>
<evidence type="ECO:0000256" key="12">
    <source>
        <dbReference type="ARBA" id="ARBA00022842"/>
    </source>
</evidence>
<keyword evidence="16" id="KW-0406">Ion transport</keyword>
<dbReference type="InterPro" id="IPR023214">
    <property type="entry name" value="HAD_sf"/>
</dbReference>
<dbReference type="EMBL" id="LCFQ01000013">
    <property type="protein sequence ID" value="KKS96982.1"/>
    <property type="molecule type" value="Genomic_DNA"/>
</dbReference>
<keyword evidence="12" id="KW-0460">Magnesium</keyword>
<comment type="caution">
    <text evidence="20">The sequence shown here is derived from an EMBL/GenBank/DDBJ whole genome shotgun (WGS) entry which is preliminary data.</text>
</comment>
<dbReference type="GO" id="GO:0016887">
    <property type="term" value="F:ATP hydrolysis activity"/>
    <property type="evidence" value="ECO:0007669"/>
    <property type="project" value="InterPro"/>
</dbReference>
<dbReference type="CDD" id="cd00371">
    <property type="entry name" value="HMA"/>
    <property type="match status" value="2"/>
</dbReference>
<dbReference type="InterPro" id="IPR036412">
    <property type="entry name" value="HAD-like_sf"/>
</dbReference>
<name>A0A0G1DHB1_9BACT</name>
<dbReference type="Gene3D" id="3.30.70.100">
    <property type="match status" value="2"/>
</dbReference>
<dbReference type="InterPro" id="IPR027256">
    <property type="entry name" value="P-typ_ATPase_IB"/>
</dbReference>
<feature type="transmembrane region" description="Helical" evidence="18">
    <location>
        <begin position="287"/>
        <end position="309"/>
    </location>
</feature>
<dbReference type="NCBIfam" id="TIGR01511">
    <property type="entry name" value="ATPase-IB1_Cu"/>
    <property type="match status" value="1"/>
</dbReference>
<evidence type="ECO:0000256" key="15">
    <source>
        <dbReference type="ARBA" id="ARBA00023008"/>
    </source>
</evidence>
<dbReference type="PRINTS" id="PR00119">
    <property type="entry name" value="CATATPASE"/>
</dbReference>
<dbReference type="InterPro" id="IPR008250">
    <property type="entry name" value="ATPase_P-typ_transduc_dom_A_sf"/>
</dbReference>
<keyword evidence="13" id="KW-1278">Translocase</keyword>
<dbReference type="Pfam" id="PF00702">
    <property type="entry name" value="Hydrolase"/>
    <property type="match status" value="1"/>
</dbReference>
<dbReference type="Pfam" id="PF00122">
    <property type="entry name" value="E1-E2_ATPase"/>
    <property type="match status" value="1"/>
</dbReference>
<dbReference type="SFLD" id="SFLDF00027">
    <property type="entry name" value="p-type_atpase"/>
    <property type="match status" value="1"/>
</dbReference>
<dbReference type="PROSITE" id="PS50846">
    <property type="entry name" value="HMA_2"/>
    <property type="match status" value="2"/>
</dbReference>
<dbReference type="Proteomes" id="UP000034090">
    <property type="component" value="Unassembled WGS sequence"/>
</dbReference>
<evidence type="ECO:0000256" key="14">
    <source>
        <dbReference type="ARBA" id="ARBA00022989"/>
    </source>
</evidence>
<dbReference type="PRINTS" id="PR00943">
    <property type="entry name" value="CUATPASE"/>
</dbReference>
<evidence type="ECO:0000313" key="21">
    <source>
        <dbReference type="Proteomes" id="UP000034090"/>
    </source>
</evidence>
<dbReference type="EC" id="7.2.2.8" evidence="3"/>
<evidence type="ECO:0000256" key="8">
    <source>
        <dbReference type="ARBA" id="ARBA00022737"/>
    </source>
</evidence>
<dbReference type="Pfam" id="PF00403">
    <property type="entry name" value="HMA"/>
    <property type="match status" value="2"/>
</dbReference>
<dbReference type="AlphaFoldDB" id="A0A0G1DHB1"/>
<evidence type="ECO:0000256" key="17">
    <source>
        <dbReference type="ARBA" id="ARBA00023136"/>
    </source>
</evidence>
<protein>
    <recommendedName>
        <fullName evidence="3">P-type Cu(+) transporter</fullName>
        <ecNumber evidence="3">7.2.2.8</ecNumber>
    </recommendedName>
</protein>
<keyword evidence="8" id="KW-0677">Repeat</keyword>
<dbReference type="GO" id="GO:0005886">
    <property type="term" value="C:plasma membrane"/>
    <property type="evidence" value="ECO:0007669"/>
    <property type="project" value="UniProtKB-SubCell"/>
</dbReference>
<dbReference type="STRING" id="1618578.UV74_C0013G0104"/>
<feature type="transmembrane region" description="Helical" evidence="18">
    <location>
        <begin position="481"/>
        <end position="504"/>
    </location>
</feature>
<feature type="transmembrane region" description="Helical" evidence="18">
    <location>
        <begin position="879"/>
        <end position="899"/>
    </location>
</feature>
<feature type="domain" description="HMA" evidence="19">
    <location>
        <begin position="132"/>
        <end position="198"/>
    </location>
</feature>
<keyword evidence="4" id="KW-0813">Transport</keyword>
<evidence type="ECO:0000256" key="5">
    <source>
        <dbReference type="ARBA" id="ARBA00022475"/>
    </source>
</evidence>
<dbReference type="FunFam" id="2.70.150.10:FF:000020">
    <property type="entry name" value="Copper-exporting P-type ATPase A"/>
    <property type="match status" value="1"/>
</dbReference>
<dbReference type="NCBIfam" id="TIGR01525">
    <property type="entry name" value="ATPase-IB_hvy"/>
    <property type="match status" value="1"/>
</dbReference>
<dbReference type="PROSITE" id="PS01229">
    <property type="entry name" value="COF_2"/>
    <property type="match status" value="1"/>
</dbReference>
<evidence type="ECO:0000256" key="3">
    <source>
        <dbReference type="ARBA" id="ARBA00012517"/>
    </source>
</evidence>
<dbReference type="InterPro" id="IPR017969">
    <property type="entry name" value="Heavy-metal-associated_CS"/>
</dbReference>
<evidence type="ECO:0000256" key="7">
    <source>
        <dbReference type="ARBA" id="ARBA00022723"/>
    </source>
</evidence>
<sequence>MSETAGVIKFQVNGMHCQSCEMLIRDEIGEIDGVEHVEVDFETGKGSLRASKSLSTDVIKNAIKKAGYTAIVSNSGNVLHSNGRSPLQEIIFRAQDSLRISGKITKNEKGEIEFDGEIKLKEGGIENKEGEKKTSLLLYGMHCTSCAGIIEKSLKKVPGVSEAKVNFTAEKATVIFDQVKIKESDLINAVEKTGYKAVVSDPTNTKEDAEKQLAQIKGLSRKFLWSFAFSAPMVYFMLFDFFSSVPLGGILLPYVGIISFILATPVQFIVGASFYKGALSGFRMRTFNMDSLIAIGTSVAYFYSVVNFFSYYAINYSVIGLMGAKIPELYFETAAFLITFVVLGKWLEAKAKGRTSESIRKLMGLQAKTARIIRNGVTIDIPLENVMKGDVVIVRPGEKVPVDGKIIKGSSSIDESMITGESMPVEKNEGDIVIGSTLNKTGSFEFIATRVGLETTLSQIIKLVEDAQGSKAPIQAIADRISAYFVPAVIVTAVLTFIAWYFVFGATLSFALMAFTAVIVIACPCALGLATPTAIMVGTGKGAEHGILVKGGEPLEKANKINVIVFDKTGTITKGKPEVTDIIGNSAVLEIAASLEKQSEHPLAEAICAYASGKGVAFSDVIGFKAIPGFGVEGQMDGNTYYFGKPKLASDTLGLPLFNQMNMIQSLEGQGKTVMVLATKKEVLGLIAVADIVKDTTKEAIEKLTKLGIQIYMITGDNERTAQAIAAQVGVTNVLAEVLPEDKANEVRKLQEQGKKVAMVGDGINDAPALAQADLGIAMGSGTDVAMETGGIVIIKNDLRDVVGAIDLSRTTMSKIKQNMFFALFYNVIGIPVAARVFAGFGLILKPELAGLAMAFSSISVVGNSLLLRRFVPGKKDYLAKFAPVVMAIVFAFIFIQFASISSSMATD</sequence>
<dbReference type="Gene3D" id="3.40.50.1000">
    <property type="entry name" value="HAD superfamily/HAD-like"/>
    <property type="match status" value="1"/>
</dbReference>
<dbReference type="InterPro" id="IPR001757">
    <property type="entry name" value="P_typ_ATPase"/>
</dbReference>
<evidence type="ECO:0000256" key="11">
    <source>
        <dbReference type="ARBA" id="ARBA00022840"/>
    </source>
</evidence>
<accession>A0A0G1DHB1</accession>
<evidence type="ECO:0000256" key="4">
    <source>
        <dbReference type="ARBA" id="ARBA00022448"/>
    </source>
</evidence>
<dbReference type="SUPFAM" id="SSF81665">
    <property type="entry name" value="Calcium ATPase, transmembrane domain M"/>
    <property type="match status" value="1"/>
</dbReference>
<dbReference type="GO" id="GO:0043682">
    <property type="term" value="F:P-type divalent copper transporter activity"/>
    <property type="evidence" value="ECO:0007669"/>
    <property type="project" value="TreeGrafter"/>
</dbReference>
<evidence type="ECO:0000256" key="18">
    <source>
        <dbReference type="RuleBase" id="RU362081"/>
    </source>
</evidence>
<dbReference type="PATRIC" id="fig|1618578.3.peg.447"/>
<keyword evidence="14 18" id="KW-1133">Transmembrane helix</keyword>
<feature type="domain" description="HMA" evidence="19">
    <location>
        <begin position="6"/>
        <end position="71"/>
    </location>
</feature>
<dbReference type="GO" id="GO:0005524">
    <property type="term" value="F:ATP binding"/>
    <property type="evidence" value="ECO:0007669"/>
    <property type="project" value="UniProtKB-UniRule"/>
</dbReference>
<evidence type="ECO:0000256" key="2">
    <source>
        <dbReference type="ARBA" id="ARBA00006024"/>
    </source>
</evidence>
<dbReference type="GO" id="GO:0005507">
    <property type="term" value="F:copper ion binding"/>
    <property type="evidence" value="ECO:0007669"/>
    <property type="project" value="InterPro"/>
</dbReference>
<keyword evidence="6 18" id="KW-0812">Transmembrane</keyword>
<dbReference type="InterPro" id="IPR036163">
    <property type="entry name" value="HMA_dom_sf"/>
</dbReference>
<keyword evidence="17 18" id="KW-0472">Membrane</keyword>
<keyword evidence="15" id="KW-0186">Copper</keyword>
<dbReference type="PROSITE" id="PS00154">
    <property type="entry name" value="ATPASE_E1_E2"/>
    <property type="match status" value="1"/>
</dbReference>
<keyword evidence="5 18" id="KW-1003">Cell membrane</keyword>
<feature type="transmembrane region" description="Helical" evidence="18">
    <location>
        <begin position="254"/>
        <end position="275"/>
    </location>
</feature>
<dbReference type="InterPro" id="IPR023299">
    <property type="entry name" value="ATPase_P-typ_cyto_dom_N"/>
</dbReference>
<dbReference type="FunFam" id="3.30.70.100:FF:000005">
    <property type="entry name" value="Copper-exporting P-type ATPase A"/>
    <property type="match status" value="1"/>
</dbReference>
<feature type="transmembrane region" description="Helical" evidence="18">
    <location>
        <begin position="329"/>
        <end position="347"/>
    </location>
</feature>
<dbReference type="SUPFAM" id="SSF55008">
    <property type="entry name" value="HMA, heavy metal-associated domain"/>
    <property type="match status" value="2"/>
</dbReference>
<dbReference type="InterPro" id="IPR006121">
    <property type="entry name" value="HMA_dom"/>
</dbReference>
<dbReference type="SFLD" id="SFLDS00003">
    <property type="entry name" value="Haloacid_Dehalogenase"/>
    <property type="match status" value="1"/>
</dbReference>